<feature type="repeat" description="PPR" evidence="2">
    <location>
        <begin position="96"/>
        <end position="130"/>
    </location>
</feature>
<gene>
    <name evidence="3" type="ORF">SELMODRAFT_123655</name>
</gene>
<dbReference type="STRING" id="88036.D8SS77"/>
<dbReference type="KEGG" id="smo:SELMODRAFT_123655"/>
<dbReference type="GO" id="GO:0048731">
    <property type="term" value="P:system development"/>
    <property type="evidence" value="ECO:0007669"/>
    <property type="project" value="UniProtKB-ARBA"/>
</dbReference>
<dbReference type="InterPro" id="IPR002885">
    <property type="entry name" value="PPR_rpt"/>
</dbReference>
<proteinExistence type="predicted"/>
<dbReference type="EMBL" id="GL377637">
    <property type="protein sequence ID" value="EFJ12776.1"/>
    <property type="molecule type" value="Genomic_DNA"/>
</dbReference>
<dbReference type="Proteomes" id="UP000001514">
    <property type="component" value="Unassembled WGS sequence"/>
</dbReference>
<dbReference type="NCBIfam" id="TIGR00756">
    <property type="entry name" value="PPR"/>
    <property type="match status" value="1"/>
</dbReference>
<dbReference type="PANTHER" id="PTHR47926:SF533">
    <property type="entry name" value="DYW DOMAIN-CONTAINING PROTEIN"/>
    <property type="match status" value="1"/>
</dbReference>
<protein>
    <recommendedName>
        <fullName evidence="5">Pentacotripeptide-repeat region of PRORP domain-containing protein</fullName>
    </recommendedName>
</protein>
<keyword evidence="1" id="KW-0677">Repeat</keyword>
<name>D8SS77_SELML</name>
<reference evidence="3 4" key="1">
    <citation type="journal article" date="2011" name="Science">
        <title>The Selaginella genome identifies genetic changes associated with the evolution of vascular plants.</title>
        <authorList>
            <person name="Banks J.A."/>
            <person name="Nishiyama T."/>
            <person name="Hasebe M."/>
            <person name="Bowman J.L."/>
            <person name="Gribskov M."/>
            <person name="dePamphilis C."/>
            <person name="Albert V.A."/>
            <person name="Aono N."/>
            <person name="Aoyama T."/>
            <person name="Ambrose B.A."/>
            <person name="Ashton N.W."/>
            <person name="Axtell M.J."/>
            <person name="Barker E."/>
            <person name="Barker M.S."/>
            <person name="Bennetzen J.L."/>
            <person name="Bonawitz N.D."/>
            <person name="Chapple C."/>
            <person name="Cheng C."/>
            <person name="Correa L.G."/>
            <person name="Dacre M."/>
            <person name="DeBarry J."/>
            <person name="Dreyer I."/>
            <person name="Elias M."/>
            <person name="Engstrom E.M."/>
            <person name="Estelle M."/>
            <person name="Feng L."/>
            <person name="Finet C."/>
            <person name="Floyd S.K."/>
            <person name="Frommer W.B."/>
            <person name="Fujita T."/>
            <person name="Gramzow L."/>
            <person name="Gutensohn M."/>
            <person name="Harholt J."/>
            <person name="Hattori M."/>
            <person name="Heyl A."/>
            <person name="Hirai T."/>
            <person name="Hiwatashi Y."/>
            <person name="Ishikawa M."/>
            <person name="Iwata M."/>
            <person name="Karol K.G."/>
            <person name="Koehler B."/>
            <person name="Kolukisaoglu U."/>
            <person name="Kubo M."/>
            <person name="Kurata T."/>
            <person name="Lalonde S."/>
            <person name="Li K."/>
            <person name="Li Y."/>
            <person name="Litt A."/>
            <person name="Lyons E."/>
            <person name="Manning G."/>
            <person name="Maruyama T."/>
            <person name="Michael T.P."/>
            <person name="Mikami K."/>
            <person name="Miyazaki S."/>
            <person name="Morinaga S."/>
            <person name="Murata T."/>
            <person name="Mueller-Roeber B."/>
            <person name="Nelson D.R."/>
            <person name="Obara M."/>
            <person name="Oguri Y."/>
            <person name="Olmstead R.G."/>
            <person name="Onodera N."/>
            <person name="Petersen B.L."/>
            <person name="Pils B."/>
            <person name="Prigge M."/>
            <person name="Rensing S.A."/>
            <person name="Riano-Pachon D.M."/>
            <person name="Roberts A.W."/>
            <person name="Sato Y."/>
            <person name="Scheller H.V."/>
            <person name="Schulz B."/>
            <person name="Schulz C."/>
            <person name="Shakirov E.V."/>
            <person name="Shibagaki N."/>
            <person name="Shinohara N."/>
            <person name="Shippen D.E."/>
            <person name="Soerensen I."/>
            <person name="Sotooka R."/>
            <person name="Sugimoto N."/>
            <person name="Sugita M."/>
            <person name="Sumikawa N."/>
            <person name="Tanurdzic M."/>
            <person name="Theissen G."/>
            <person name="Ulvskov P."/>
            <person name="Wakazuki S."/>
            <person name="Weng J.K."/>
            <person name="Willats W.W."/>
            <person name="Wipf D."/>
            <person name="Wolf P.G."/>
            <person name="Yang L."/>
            <person name="Zimmer A.D."/>
            <person name="Zhu Q."/>
            <person name="Mitros T."/>
            <person name="Hellsten U."/>
            <person name="Loque D."/>
            <person name="Otillar R."/>
            <person name="Salamov A."/>
            <person name="Schmutz J."/>
            <person name="Shapiro H."/>
            <person name="Lindquist E."/>
            <person name="Lucas S."/>
            <person name="Rokhsar D."/>
            <person name="Grigoriev I.V."/>
        </authorList>
    </citation>
    <scope>NUCLEOTIDE SEQUENCE [LARGE SCALE GENOMIC DNA]</scope>
</reference>
<dbReference type="Pfam" id="PF01535">
    <property type="entry name" value="PPR"/>
    <property type="match status" value="3"/>
</dbReference>
<dbReference type="PROSITE" id="PS51375">
    <property type="entry name" value="PPR"/>
    <property type="match status" value="2"/>
</dbReference>
<keyword evidence="4" id="KW-1185">Reference proteome</keyword>
<accession>D8SS77</accession>
<dbReference type="Gene3D" id="1.25.40.10">
    <property type="entry name" value="Tetratricopeptide repeat domain"/>
    <property type="match status" value="2"/>
</dbReference>
<dbReference type="InterPro" id="IPR011990">
    <property type="entry name" value="TPR-like_helical_dom_sf"/>
</dbReference>
<dbReference type="HOGENOM" id="CLU_002706_0_0_1"/>
<dbReference type="eggNOG" id="KOG4197">
    <property type="taxonomic scope" value="Eukaryota"/>
</dbReference>
<dbReference type="InParanoid" id="D8SS77"/>
<evidence type="ECO:0000313" key="4">
    <source>
        <dbReference type="Proteomes" id="UP000001514"/>
    </source>
</evidence>
<dbReference type="FunFam" id="1.25.40.10:FF:000158">
    <property type="entry name" value="pentatricopeptide repeat-containing protein At2g33680"/>
    <property type="match status" value="1"/>
</dbReference>
<dbReference type="PANTHER" id="PTHR47926">
    <property type="entry name" value="PENTATRICOPEPTIDE REPEAT-CONTAINING PROTEIN"/>
    <property type="match status" value="1"/>
</dbReference>
<evidence type="ECO:0008006" key="5">
    <source>
        <dbReference type="Google" id="ProtNLM"/>
    </source>
</evidence>
<dbReference type="Gramene" id="EFJ12776">
    <property type="protein sequence ID" value="EFJ12776"/>
    <property type="gene ID" value="SELMODRAFT_123655"/>
</dbReference>
<feature type="repeat" description="PPR" evidence="2">
    <location>
        <begin position="131"/>
        <end position="166"/>
    </location>
</feature>
<evidence type="ECO:0000313" key="3">
    <source>
        <dbReference type="EMBL" id="EFJ12776.1"/>
    </source>
</evidence>
<evidence type="ECO:0000256" key="1">
    <source>
        <dbReference type="ARBA" id="ARBA00022737"/>
    </source>
</evidence>
<dbReference type="InterPro" id="IPR046960">
    <property type="entry name" value="PPR_At4g14850-like_plant"/>
</dbReference>
<dbReference type="AlphaFoldDB" id="D8SS77"/>
<organism evidence="4">
    <name type="scientific">Selaginella moellendorffii</name>
    <name type="common">Spikemoss</name>
    <dbReference type="NCBI Taxonomy" id="88036"/>
    <lineage>
        <taxon>Eukaryota</taxon>
        <taxon>Viridiplantae</taxon>
        <taxon>Streptophyta</taxon>
        <taxon>Embryophyta</taxon>
        <taxon>Tracheophyta</taxon>
        <taxon>Lycopodiopsida</taxon>
        <taxon>Selaginellales</taxon>
        <taxon>Selaginellaceae</taxon>
        <taxon>Selaginella</taxon>
    </lineage>
</organism>
<dbReference type="GO" id="GO:0003723">
    <property type="term" value="F:RNA binding"/>
    <property type="evidence" value="ECO:0007669"/>
    <property type="project" value="InterPro"/>
</dbReference>
<evidence type="ECO:0000256" key="2">
    <source>
        <dbReference type="PROSITE-ProRule" id="PRU00708"/>
    </source>
</evidence>
<dbReference type="Pfam" id="PF13041">
    <property type="entry name" value="PPR_2"/>
    <property type="match status" value="1"/>
</dbReference>
<dbReference type="GO" id="GO:0009451">
    <property type="term" value="P:RNA modification"/>
    <property type="evidence" value="ECO:0007669"/>
    <property type="project" value="InterPro"/>
</dbReference>
<dbReference type="OMA" id="HTHRFFD"/>
<sequence>MISGYVQNGHYGDALQQYRQLCLDGLEPTSATFVSSLDACAKLQSLEDGEKVASHIDERPGVEADVRLGCAIVDMFGKCGSPQDARRVFERMDQRNVVLWSAMLGVYVFHKQEEQAFGLWRVMGLEGVEPDAVTFLSLLTMCCHAGLLDAAVDEFVSISRDYGLEPGVDHFSCVIDLLGRLGLVNEAEDLMLGMPCKPSAATWNCLLSAYKICGDLERALQVAELNPAQASYLLLSNMYAQYDKSN</sequence>